<dbReference type="PANTHER" id="PTHR24177">
    <property type="entry name" value="CASKIN"/>
    <property type="match status" value="1"/>
</dbReference>
<evidence type="ECO:0000313" key="2">
    <source>
        <dbReference type="Proteomes" id="UP001454036"/>
    </source>
</evidence>
<proteinExistence type="predicted"/>
<dbReference type="GO" id="GO:0016020">
    <property type="term" value="C:membrane"/>
    <property type="evidence" value="ECO:0007669"/>
    <property type="project" value="TreeGrafter"/>
</dbReference>
<sequence length="193" mass="22458">MLVDVSINHTPYIIPILESTRKEKQRHHSAEELAKLLIENDTSWIFDYYEQVEEAQQEQRSPKGFDLIMDVEVAEEGKTPPPPLMLAAKYGCMEIVKGILEKYHLAIEYEDSSGCNILHVALKHRRMAVFDYVEKMDVPMRWLIRKLDNRGNSILHMVGIKEPQIQDFRNPALQLHDNLHLFEVHLKSEPTLS</sequence>
<protein>
    <submittedName>
        <fullName evidence="1">Uncharacterized protein</fullName>
    </submittedName>
</protein>
<keyword evidence="2" id="KW-1185">Reference proteome</keyword>
<dbReference type="PANTHER" id="PTHR24177:SF314">
    <property type="entry name" value="PROTEIN ACCELERATED CELL DEATH 6-LIKE ISOFORM X1"/>
    <property type="match status" value="1"/>
</dbReference>
<dbReference type="Proteomes" id="UP001454036">
    <property type="component" value="Unassembled WGS sequence"/>
</dbReference>
<comment type="caution">
    <text evidence="1">The sequence shown here is derived from an EMBL/GenBank/DDBJ whole genome shotgun (WGS) entry which is preliminary data.</text>
</comment>
<evidence type="ECO:0000313" key="1">
    <source>
        <dbReference type="EMBL" id="GAA0165393.1"/>
    </source>
</evidence>
<gene>
    <name evidence="1" type="ORF">LIER_39973</name>
</gene>
<organism evidence="1 2">
    <name type="scientific">Lithospermum erythrorhizon</name>
    <name type="common">Purple gromwell</name>
    <name type="synonym">Lithospermum officinale var. erythrorhizon</name>
    <dbReference type="NCBI Taxonomy" id="34254"/>
    <lineage>
        <taxon>Eukaryota</taxon>
        <taxon>Viridiplantae</taxon>
        <taxon>Streptophyta</taxon>
        <taxon>Embryophyta</taxon>
        <taxon>Tracheophyta</taxon>
        <taxon>Spermatophyta</taxon>
        <taxon>Magnoliopsida</taxon>
        <taxon>eudicotyledons</taxon>
        <taxon>Gunneridae</taxon>
        <taxon>Pentapetalae</taxon>
        <taxon>asterids</taxon>
        <taxon>lamiids</taxon>
        <taxon>Boraginales</taxon>
        <taxon>Boraginaceae</taxon>
        <taxon>Boraginoideae</taxon>
        <taxon>Lithospermeae</taxon>
        <taxon>Lithospermum</taxon>
    </lineage>
</organism>
<dbReference type="AlphaFoldDB" id="A0AAV3QRZ0"/>
<accession>A0AAV3QRZ0</accession>
<reference evidence="1 2" key="1">
    <citation type="submission" date="2024-01" db="EMBL/GenBank/DDBJ databases">
        <title>The complete chloroplast genome sequence of Lithospermum erythrorhizon: insights into the phylogenetic relationship among Boraginaceae species and the maternal lineages of purple gromwells.</title>
        <authorList>
            <person name="Okada T."/>
            <person name="Watanabe K."/>
        </authorList>
    </citation>
    <scope>NUCLEOTIDE SEQUENCE [LARGE SCALE GENOMIC DNA]</scope>
</reference>
<dbReference type="Gene3D" id="1.25.40.20">
    <property type="entry name" value="Ankyrin repeat-containing domain"/>
    <property type="match status" value="1"/>
</dbReference>
<dbReference type="EMBL" id="BAABME010022268">
    <property type="protein sequence ID" value="GAA0165393.1"/>
    <property type="molecule type" value="Genomic_DNA"/>
</dbReference>
<dbReference type="InterPro" id="IPR036770">
    <property type="entry name" value="Ankyrin_rpt-contain_sf"/>
</dbReference>
<name>A0AAV3QRZ0_LITER</name>
<dbReference type="SUPFAM" id="SSF48403">
    <property type="entry name" value="Ankyrin repeat"/>
    <property type="match status" value="1"/>
</dbReference>